<evidence type="ECO:0000313" key="1">
    <source>
        <dbReference type="EMBL" id="CAF1032948.1"/>
    </source>
</evidence>
<organism evidence="2 3">
    <name type="scientific">Adineta steineri</name>
    <dbReference type="NCBI Taxonomy" id="433720"/>
    <lineage>
        <taxon>Eukaryota</taxon>
        <taxon>Metazoa</taxon>
        <taxon>Spiralia</taxon>
        <taxon>Gnathifera</taxon>
        <taxon>Rotifera</taxon>
        <taxon>Eurotatoria</taxon>
        <taxon>Bdelloidea</taxon>
        <taxon>Adinetida</taxon>
        <taxon>Adinetidae</taxon>
        <taxon>Adineta</taxon>
    </lineage>
</organism>
<dbReference type="Proteomes" id="UP000663891">
    <property type="component" value="Unassembled WGS sequence"/>
</dbReference>
<dbReference type="InterPro" id="IPR011045">
    <property type="entry name" value="N2O_reductase_N"/>
</dbReference>
<gene>
    <name evidence="2" type="ORF">OKA104_LOCUS30409</name>
    <name evidence="1" type="ORF">VCS650_LOCUS16435</name>
</gene>
<dbReference type="SUPFAM" id="SSF50974">
    <property type="entry name" value="Nitrous oxide reductase, N-terminal domain"/>
    <property type="match status" value="1"/>
</dbReference>
<evidence type="ECO:0000313" key="3">
    <source>
        <dbReference type="Proteomes" id="UP000663881"/>
    </source>
</evidence>
<dbReference type="Proteomes" id="UP000663881">
    <property type="component" value="Unassembled WGS sequence"/>
</dbReference>
<dbReference type="AlphaFoldDB" id="A0A819PA91"/>
<reference evidence="2" key="1">
    <citation type="submission" date="2021-02" db="EMBL/GenBank/DDBJ databases">
        <authorList>
            <person name="Nowell W R."/>
        </authorList>
    </citation>
    <scope>NUCLEOTIDE SEQUENCE</scope>
</reference>
<accession>A0A819PA91</accession>
<dbReference type="EMBL" id="CAJNON010000147">
    <property type="protein sequence ID" value="CAF1032948.1"/>
    <property type="molecule type" value="Genomic_DNA"/>
</dbReference>
<proteinExistence type="predicted"/>
<sequence length="215" mass="25287">MEFDCFTQIKPIRAYSLQYGRMNQYDKALELLRFITTSPNLPDYLFLNRGYRRLESVNTNTWKVMRGWSKQDLDYGNQDRIGLITCSYDGSYLAMKIKSNERLWFIDLRKCDDQLTLIKRISMQKGSVFLLHRIQVPFDQEKWLIIDAKNKCYKVSANPNDMNIISMRTDDVQAIESVPIHLRFVRNNEYVLVSAVVGDSRRKQGVLKFYKLSAS</sequence>
<name>A0A819PA91_9BILA</name>
<dbReference type="EMBL" id="CAJOAY010003251">
    <property type="protein sequence ID" value="CAF4011674.1"/>
    <property type="molecule type" value="Genomic_DNA"/>
</dbReference>
<dbReference type="OrthoDB" id="10368073at2759"/>
<comment type="caution">
    <text evidence="2">The sequence shown here is derived from an EMBL/GenBank/DDBJ whole genome shotgun (WGS) entry which is preliminary data.</text>
</comment>
<protein>
    <submittedName>
        <fullName evidence="2">Uncharacterized protein</fullName>
    </submittedName>
</protein>
<evidence type="ECO:0000313" key="2">
    <source>
        <dbReference type="EMBL" id="CAF4011674.1"/>
    </source>
</evidence>